<feature type="compositionally biased region" description="Low complexity" evidence="1">
    <location>
        <begin position="345"/>
        <end position="384"/>
    </location>
</feature>
<gene>
    <name evidence="2" type="ORF">JKP88DRAFT_240999</name>
</gene>
<protein>
    <submittedName>
        <fullName evidence="2">Uncharacterized protein</fullName>
    </submittedName>
</protein>
<sequence>MKPVAAALSAALRKHSPADDNLHSLAFTLARLAYSMTLRLVSYASILKKSPQWSIIVDLICIQIGDVTAGRRLVIRNSNSSVQVGLRISALSCMLVELPDCAGHQYQCHGCGQVFENIMEMLDGECARQTPVADCALCKRAVDNGNHILSSCNLPAMPVHTFCAMAYMAYIDPHTHKVWAEDCFHTVLGQGECDFCHSRDGKMIKCAITPCNAMMHASCAMERGACAAALEDDFPSSRVTCTAAAHQAKVQSYIVTNLLRELGGDVRQVNLERLRHMGKFKGIHADLKRRAPVARRQLVDDVVECVRLYSISLKELIRHRSRQNDLIVIADDDEPPPPSQPPARPAAARAPASSQRPAAPAAARAPALSRRPAAARAPAAASASRKGKKRASATTSTSGKGKKRARSAEPNPRDAHISRAVAAAREEALSAAADAGLQGEDGQAFLMTQREQTESAAQEVYTEYMARAKAMADDFMQRAHREAEQHRIDCVNSTNDAVVKRFRDTMRSTPAAMASADAAADEAQRLAAEEYDRKEAQAARLRAQEQQREAQAARLRAQEVAEEQQREAQAARLRAQEVAEEQQREQQREAQAQHLHGLAETARKAARKEKRRQTSATKSPAKKQEVQADQTALRNAWSRNNATGGCPRCRRIDSTTACPVFQVGLRCTDKPTPTMNEVNDAVDERCGEDAVDMRRVNSAQARCKEWRSKGAGFTLDLLWASL</sequence>
<evidence type="ECO:0000256" key="1">
    <source>
        <dbReference type="SAM" id="MobiDB-lite"/>
    </source>
</evidence>
<dbReference type="Proteomes" id="UP000664859">
    <property type="component" value="Unassembled WGS sequence"/>
</dbReference>
<keyword evidence="3" id="KW-1185">Reference proteome</keyword>
<reference evidence="2" key="1">
    <citation type="submission" date="2021-02" db="EMBL/GenBank/DDBJ databases">
        <title>First Annotated Genome of the Yellow-green Alga Tribonema minus.</title>
        <authorList>
            <person name="Mahan K.M."/>
        </authorList>
    </citation>
    <scope>NUCLEOTIDE SEQUENCE</scope>
    <source>
        <strain evidence="2">UTEX B ZZ1240</strain>
    </source>
</reference>
<feature type="compositionally biased region" description="Basic and acidic residues" evidence="1">
    <location>
        <begin position="574"/>
        <end position="588"/>
    </location>
</feature>
<feature type="region of interest" description="Disordered" evidence="1">
    <location>
        <begin position="329"/>
        <end position="415"/>
    </location>
</feature>
<feature type="compositionally biased region" description="Basic residues" evidence="1">
    <location>
        <begin position="604"/>
        <end position="613"/>
    </location>
</feature>
<proteinExistence type="predicted"/>
<evidence type="ECO:0000313" key="2">
    <source>
        <dbReference type="EMBL" id="KAG5186394.1"/>
    </source>
</evidence>
<feature type="region of interest" description="Disordered" evidence="1">
    <location>
        <begin position="571"/>
        <end position="646"/>
    </location>
</feature>
<dbReference type="EMBL" id="JAFCMP010000112">
    <property type="protein sequence ID" value="KAG5186394.1"/>
    <property type="molecule type" value="Genomic_DNA"/>
</dbReference>
<organism evidence="2 3">
    <name type="scientific">Tribonema minus</name>
    <dbReference type="NCBI Taxonomy" id="303371"/>
    <lineage>
        <taxon>Eukaryota</taxon>
        <taxon>Sar</taxon>
        <taxon>Stramenopiles</taxon>
        <taxon>Ochrophyta</taxon>
        <taxon>PX clade</taxon>
        <taxon>Xanthophyceae</taxon>
        <taxon>Tribonematales</taxon>
        <taxon>Tribonemataceae</taxon>
        <taxon>Tribonema</taxon>
    </lineage>
</organism>
<evidence type="ECO:0000313" key="3">
    <source>
        <dbReference type="Proteomes" id="UP000664859"/>
    </source>
</evidence>
<comment type="caution">
    <text evidence="2">The sequence shown here is derived from an EMBL/GenBank/DDBJ whole genome shotgun (WGS) entry which is preliminary data.</text>
</comment>
<feature type="compositionally biased region" description="Polar residues" evidence="1">
    <location>
        <begin position="627"/>
        <end position="643"/>
    </location>
</feature>
<dbReference type="AlphaFoldDB" id="A0A835ZA70"/>
<accession>A0A835ZA70</accession>
<name>A0A835ZA70_9STRA</name>